<proteinExistence type="predicted"/>
<dbReference type="AlphaFoldDB" id="A0A9Q4KQQ7"/>
<evidence type="ECO:0000313" key="2">
    <source>
        <dbReference type="Proteomes" id="UP001075461"/>
    </source>
</evidence>
<organism evidence="1 2">
    <name type="scientific">Campylobacter ureolyticus</name>
    <dbReference type="NCBI Taxonomy" id="827"/>
    <lineage>
        <taxon>Bacteria</taxon>
        <taxon>Pseudomonadati</taxon>
        <taxon>Campylobacterota</taxon>
        <taxon>Epsilonproteobacteria</taxon>
        <taxon>Campylobacterales</taxon>
        <taxon>Campylobacteraceae</taxon>
        <taxon>Campylobacter</taxon>
    </lineage>
</organism>
<reference evidence="1" key="1">
    <citation type="submission" date="2022-12" db="EMBL/GenBank/DDBJ databases">
        <title>Species Delineation and Comparative Genomics within the Campylobacter ureolyticus Complex.</title>
        <authorList>
            <person name="Maki J."/>
            <person name="Howard M."/>
            <person name="Connelly S."/>
            <person name="Hardy D.J."/>
            <person name="Cameron A."/>
        </authorList>
    </citation>
    <scope>NUCLEOTIDE SEQUENCE</scope>
    <source>
        <strain evidence="1">URMC_786</strain>
    </source>
</reference>
<evidence type="ECO:0000313" key="1">
    <source>
        <dbReference type="EMBL" id="MCZ6162422.1"/>
    </source>
</evidence>
<accession>A0A9Q4KQQ7</accession>
<dbReference type="RefSeq" id="WP_269480655.1">
    <property type="nucleotide sequence ID" value="NZ_JAPXGH010000011.1"/>
</dbReference>
<sequence length="170" mass="20415">MDFREFLNNESYRKEFQDKIELDDNEKEQILSDVEKALNDYKNNTSRQRDDFYDDMNAVFGLSLKAPNYNNKTKDHGRVGLKQKHEYDYNKYKIALEISEKIIRIKNKVKLAIFTYQNHSKDRNNKILDFIKNNIKLSDWGNFNLNNLNDQKSIIDKVVDFVKYQKINFI</sequence>
<gene>
    <name evidence="1" type="ORF">O6B92_08790</name>
</gene>
<dbReference type="EMBL" id="JAPXGP010000008">
    <property type="protein sequence ID" value="MCZ6162422.1"/>
    <property type="molecule type" value="Genomic_DNA"/>
</dbReference>
<comment type="caution">
    <text evidence="1">The sequence shown here is derived from an EMBL/GenBank/DDBJ whole genome shotgun (WGS) entry which is preliminary data.</text>
</comment>
<dbReference type="Proteomes" id="UP001075461">
    <property type="component" value="Unassembled WGS sequence"/>
</dbReference>
<protein>
    <submittedName>
        <fullName evidence="1">Uncharacterized protein</fullName>
    </submittedName>
</protein>
<name>A0A9Q4KQQ7_9BACT</name>